<dbReference type="GO" id="GO:0004222">
    <property type="term" value="F:metalloendopeptidase activity"/>
    <property type="evidence" value="ECO:0007669"/>
    <property type="project" value="TreeGrafter"/>
</dbReference>
<evidence type="ECO:0000259" key="2">
    <source>
        <dbReference type="Pfam" id="PF01551"/>
    </source>
</evidence>
<dbReference type="Pfam" id="PF03984">
    <property type="entry name" value="DUF346"/>
    <property type="match status" value="2"/>
</dbReference>
<accession>A0A562VCJ2</accession>
<dbReference type="RefSeq" id="WP_211354306.1">
    <property type="nucleotide sequence ID" value="NZ_VLLL01000005.1"/>
</dbReference>
<sequence>MTRRTIIHRGLSLATLVVACLAASLLSATPADAAGPRPDFRSPWPCGEQRQYYHHSSEVLNALDFSLPGGADFNTPVLAPAAGTVEVVHGHAGYGNYVRIHHTGGWASMMAHLHTTSVADGQYVQVGQEIGRVGSTGNSTGPHLHLEQEADGTNHPIILDGVALRYSGAVSHHTSRNCGGSGVSGQAFVFGGSQRFAGVDVSGSLTNFSWSPGTGVVRSDWGGGAVTGVPVGYVHDGLQHVFARGTDDTLRHWYQSGTHPPGLDSWNTTGLVKSDPAGFAYGTQQHVFFRNPHNKLEHRYYDTTTGQVHGGVWSDHTFTGNPYAFVHRDQQHVFARTAEGALLHWYWWPGIAPAVDDWGITTGIASDITGFSYHGTQHHIFYRDTDGHLQHRYYDDASGTLNGGTWPGGTFEGDPHALVHRDQQHVFARNTQGDLVHWYWWPGINPAVDDWGAQNTVTGDPVGLSTPGQHHVFYRTTNGTLAHHWIDDGHHTPHHDNWGGNITP</sequence>
<evidence type="ECO:0000313" key="4">
    <source>
        <dbReference type="EMBL" id="TWJ15531.1"/>
    </source>
</evidence>
<dbReference type="Gene3D" id="2.120.10.70">
    <property type="entry name" value="Fucose-specific lectin"/>
    <property type="match status" value="2"/>
</dbReference>
<dbReference type="Proteomes" id="UP000321617">
    <property type="component" value="Unassembled WGS sequence"/>
</dbReference>
<dbReference type="AlphaFoldDB" id="A0A562VCJ2"/>
<name>A0A562VCJ2_9ACTN</name>
<feature type="chain" id="PRO_5021768601" evidence="1">
    <location>
        <begin position="34"/>
        <end position="504"/>
    </location>
</feature>
<dbReference type="SUPFAM" id="SSF89372">
    <property type="entry name" value="Fucose-specific lectin"/>
    <property type="match status" value="1"/>
</dbReference>
<dbReference type="InterPro" id="IPR007132">
    <property type="entry name" value="DUF346"/>
</dbReference>
<evidence type="ECO:0000259" key="3">
    <source>
        <dbReference type="Pfam" id="PF26607"/>
    </source>
</evidence>
<evidence type="ECO:0000313" key="5">
    <source>
        <dbReference type="Proteomes" id="UP000321617"/>
    </source>
</evidence>
<dbReference type="CDD" id="cd12797">
    <property type="entry name" value="M23_peptidase"/>
    <property type="match status" value="1"/>
</dbReference>
<comment type="caution">
    <text evidence="4">The sequence shown here is derived from an EMBL/GenBank/DDBJ whole genome shotgun (WGS) entry which is preliminary data.</text>
</comment>
<dbReference type="EMBL" id="VLLL01000005">
    <property type="protein sequence ID" value="TWJ15531.1"/>
    <property type="molecule type" value="Genomic_DNA"/>
</dbReference>
<feature type="domain" description="M23ase beta-sheet core" evidence="2">
    <location>
        <begin position="72"/>
        <end position="152"/>
    </location>
</feature>
<dbReference type="Pfam" id="PF26607">
    <property type="entry name" value="DUF8189"/>
    <property type="match status" value="1"/>
</dbReference>
<reference evidence="4 5" key="1">
    <citation type="journal article" date="2013" name="Stand. Genomic Sci.">
        <title>Genomic Encyclopedia of Type Strains, Phase I: The one thousand microbial genomes (KMG-I) project.</title>
        <authorList>
            <person name="Kyrpides N.C."/>
            <person name="Woyke T."/>
            <person name="Eisen J.A."/>
            <person name="Garrity G."/>
            <person name="Lilburn T.G."/>
            <person name="Beck B.J."/>
            <person name="Whitman W.B."/>
            <person name="Hugenholtz P."/>
            <person name="Klenk H.P."/>
        </authorList>
    </citation>
    <scope>NUCLEOTIDE SEQUENCE [LARGE SCALE GENOMIC DNA]</scope>
    <source>
        <strain evidence="4 5">DSM 45044</strain>
    </source>
</reference>
<dbReference type="InterPro" id="IPR016047">
    <property type="entry name" value="M23ase_b-sheet_dom"/>
</dbReference>
<keyword evidence="1" id="KW-0732">Signal</keyword>
<dbReference type="SUPFAM" id="SSF51261">
    <property type="entry name" value="Duplicated hybrid motif"/>
    <property type="match status" value="1"/>
</dbReference>
<dbReference type="InterPro" id="IPR011055">
    <property type="entry name" value="Dup_hybrid_motif"/>
</dbReference>
<gene>
    <name evidence="4" type="ORF">LX16_1242</name>
</gene>
<dbReference type="PROSITE" id="PS51257">
    <property type="entry name" value="PROKAR_LIPOPROTEIN"/>
    <property type="match status" value="1"/>
</dbReference>
<dbReference type="Gene3D" id="2.70.70.10">
    <property type="entry name" value="Glucose Permease (Domain IIA)"/>
    <property type="match status" value="1"/>
</dbReference>
<evidence type="ECO:0000256" key="1">
    <source>
        <dbReference type="SAM" id="SignalP"/>
    </source>
</evidence>
<organism evidence="4 5">
    <name type="scientific">Stackebrandtia albiflava</name>
    <dbReference type="NCBI Taxonomy" id="406432"/>
    <lineage>
        <taxon>Bacteria</taxon>
        <taxon>Bacillati</taxon>
        <taxon>Actinomycetota</taxon>
        <taxon>Actinomycetes</taxon>
        <taxon>Glycomycetales</taxon>
        <taxon>Glycomycetaceae</taxon>
        <taxon>Stackebrandtia</taxon>
    </lineage>
</organism>
<dbReference type="PANTHER" id="PTHR21666:SF270">
    <property type="entry name" value="MUREIN HYDROLASE ACTIVATOR ENVC"/>
    <property type="match status" value="1"/>
</dbReference>
<dbReference type="InterPro" id="IPR050570">
    <property type="entry name" value="Cell_wall_metabolism_enzyme"/>
</dbReference>
<dbReference type="PANTHER" id="PTHR21666">
    <property type="entry name" value="PEPTIDASE-RELATED"/>
    <property type="match status" value="1"/>
</dbReference>
<proteinExistence type="predicted"/>
<dbReference type="InterPro" id="IPR058502">
    <property type="entry name" value="PLL-like_beta-prop"/>
</dbReference>
<protein>
    <submittedName>
        <fullName evidence="4">Repeat uncharacterized protein DUF346</fullName>
    </submittedName>
</protein>
<dbReference type="Pfam" id="PF01551">
    <property type="entry name" value="Peptidase_M23"/>
    <property type="match status" value="1"/>
</dbReference>
<feature type="domain" description="PLL-like beta propeller" evidence="3">
    <location>
        <begin position="210"/>
        <end position="396"/>
    </location>
</feature>
<keyword evidence="5" id="KW-1185">Reference proteome</keyword>
<feature type="signal peptide" evidence="1">
    <location>
        <begin position="1"/>
        <end position="33"/>
    </location>
</feature>